<evidence type="ECO:0000256" key="1">
    <source>
        <dbReference type="SAM" id="Phobius"/>
    </source>
</evidence>
<keyword evidence="1" id="KW-1133">Transmembrane helix</keyword>
<dbReference type="PANTHER" id="PTHR34989:SF1">
    <property type="entry name" value="PROTEIN HDED"/>
    <property type="match status" value="1"/>
</dbReference>
<dbReference type="AlphaFoldDB" id="A0A518B3B3"/>
<feature type="transmembrane region" description="Helical" evidence="1">
    <location>
        <begin position="171"/>
        <end position="195"/>
    </location>
</feature>
<protein>
    <submittedName>
        <fullName evidence="2">Acid-resistance membrane protein</fullName>
    </submittedName>
</protein>
<feature type="transmembrane region" description="Helical" evidence="1">
    <location>
        <begin position="34"/>
        <end position="52"/>
    </location>
</feature>
<feature type="transmembrane region" description="Helical" evidence="1">
    <location>
        <begin position="147"/>
        <end position="165"/>
    </location>
</feature>
<dbReference type="InterPro" id="IPR005325">
    <property type="entry name" value="DUF308_memb"/>
</dbReference>
<dbReference type="PANTHER" id="PTHR34989">
    <property type="entry name" value="PROTEIN HDED"/>
    <property type="match status" value="1"/>
</dbReference>
<dbReference type="OrthoDB" id="9815400at2"/>
<sequence length="206" mass="22254">MSSAENQETPQEQSPQETAEQVLQEVRETWRKHWLFFLLLGIGFVFLGMVAISVPFLATLWVEIAIGVVLIIGGLSQTIHSFWVRDWGGFIMSLLCGVAATFLGLLALWFPAAGILTLTSLLAAFLVVNGVFKIIMSVQIGSSGPWGWLLLSGIVGVVLGAFIYFEFPLSAAWVLGVFLGVDLIFGGWAMIMVALSAKSSVGTNSQ</sequence>
<dbReference type="InterPro" id="IPR052712">
    <property type="entry name" value="Acid_resist_chaperone_HdeD"/>
</dbReference>
<keyword evidence="3" id="KW-1185">Reference proteome</keyword>
<name>A0A518B3B3_9BACT</name>
<evidence type="ECO:0000313" key="3">
    <source>
        <dbReference type="Proteomes" id="UP000317093"/>
    </source>
</evidence>
<proteinExistence type="predicted"/>
<evidence type="ECO:0000313" key="2">
    <source>
        <dbReference type="EMBL" id="QDU61478.1"/>
    </source>
</evidence>
<dbReference type="GO" id="GO:0005886">
    <property type="term" value="C:plasma membrane"/>
    <property type="evidence" value="ECO:0007669"/>
    <property type="project" value="TreeGrafter"/>
</dbReference>
<reference evidence="2 3" key="1">
    <citation type="submission" date="2019-02" db="EMBL/GenBank/DDBJ databases">
        <title>Deep-cultivation of Planctomycetes and their phenomic and genomic characterization uncovers novel biology.</title>
        <authorList>
            <person name="Wiegand S."/>
            <person name="Jogler M."/>
            <person name="Boedeker C."/>
            <person name="Pinto D."/>
            <person name="Vollmers J."/>
            <person name="Rivas-Marin E."/>
            <person name="Kohn T."/>
            <person name="Peeters S.H."/>
            <person name="Heuer A."/>
            <person name="Rast P."/>
            <person name="Oberbeckmann S."/>
            <person name="Bunk B."/>
            <person name="Jeske O."/>
            <person name="Meyerdierks A."/>
            <person name="Storesund J.E."/>
            <person name="Kallscheuer N."/>
            <person name="Luecker S."/>
            <person name="Lage O.M."/>
            <person name="Pohl T."/>
            <person name="Merkel B.J."/>
            <person name="Hornburger P."/>
            <person name="Mueller R.-W."/>
            <person name="Bruemmer F."/>
            <person name="Labrenz M."/>
            <person name="Spormann A.M."/>
            <person name="Op den Camp H."/>
            <person name="Overmann J."/>
            <person name="Amann R."/>
            <person name="Jetten M.S.M."/>
            <person name="Mascher T."/>
            <person name="Medema M.H."/>
            <person name="Devos D.P."/>
            <person name="Kaster A.-K."/>
            <person name="Ovreas L."/>
            <person name="Rohde M."/>
            <person name="Galperin M.Y."/>
            <person name="Jogler C."/>
        </authorList>
    </citation>
    <scope>NUCLEOTIDE SEQUENCE [LARGE SCALE GENOMIC DNA]</scope>
    <source>
        <strain evidence="2 3">Pan216</strain>
    </source>
</reference>
<keyword evidence="1" id="KW-0472">Membrane</keyword>
<feature type="transmembrane region" description="Helical" evidence="1">
    <location>
        <begin position="115"/>
        <end position="135"/>
    </location>
</feature>
<dbReference type="Proteomes" id="UP000317093">
    <property type="component" value="Chromosome"/>
</dbReference>
<feature type="transmembrane region" description="Helical" evidence="1">
    <location>
        <begin position="58"/>
        <end position="75"/>
    </location>
</feature>
<dbReference type="Pfam" id="PF03729">
    <property type="entry name" value="DUF308"/>
    <property type="match status" value="1"/>
</dbReference>
<organism evidence="2 3">
    <name type="scientific">Kolteria novifilia</name>
    <dbReference type="NCBI Taxonomy" id="2527975"/>
    <lineage>
        <taxon>Bacteria</taxon>
        <taxon>Pseudomonadati</taxon>
        <taxon>Planctomycetota</taxon>
        <taxon>Planctomycetia</taxon>
        <taxon>Kolteriales</taxon>
        <taxon>Kolteriaceae</taxon>
        <taxon>Kolteria</taxon>
    </lineage>
</organism>
<feature type="transmembrane region" description="Helical" evidence="1">
    <location>
        <begin position="87"/>
        <end position="109"/>
    </location>
</feature>
<dbReference type="RefSeq" id="WP_145258064.1">
    <property type="nucleotide sequence ID" value="NZ_CP036279.1"/>
</dbReference>
<accession>A0A518B3B3</accession>
<gene>
    <name evidence="2" type="ORF">Pan216_23380</name>
</gene>
<keyword evidence="1" id="KW-0812">Transmembrane</keyword>
<dbReference type="KEGG" id="knv:Pan216_23380"/>
<dbReference type="EMBL" id="CP036279">
    <property type="protein sequence ID" value="QDU61478.1"/>
    <property type="molecule type" value="Genomic_DNA"/>
</dbReference>